<sequence>MSSEPGSPQGPEWQTVCRVCGYDDGVEPFWEHGWPNEGAICPCCDNEPDVSDVSVMGIRGYRGYWLGDLQGAPWRSPSSRPKDWDLLEQVAHIPTEWR</sequence>
<gene>
    <name evidence="1" type="ORF">G3I71_19220</name>
</gene>
<name>A0A6B3BUD0_9ACTN</name>
<dbReference type="EMBL" id="JAAGLU010000015">
    <property type="protein sequence ID" value="NEC87910.1"/>
    <property type="molecule type" value="Genomic_DNA"/>
</dbReference>
<proteinExistence type="predicted"/>
<comment type="caution">
    <text evidence="1">The sequence shown here is derived from an EMBL/GenBank/DDBJ whole genome shotgun (WGS) entry which is preliminary data.</text>
</comment>
<reference evidence="1" key="1">
    <citation type="submission" date="2020-01" db="EMBL/GenBank/DDBJ databases">
        <title>Insect and environment-associated Actinomycetes.</title>
        <authorList>
            <person name="Currrie C."/>
            <person name="Chevrette M."/>
            <person name="Carlson C."/>
            <person name="Stubbendieck R."/>
            <person name="Wendt-Pienkowski E."/>
        </authorList>
    </citation>
    <scope>NUCLEOTIDE SEQUENCE</scope>
    <source>
        <strain evidence="1">SID12501</strain>
    </source>
</reference>
<protein>
    <recommendedName>
        <fullName evidence="2">Rubredoxin-like domain-containing protein</fullName>
    </recommendedName>
</protein>
<dbReference type="AlphaFoldDB" id="A0A6B3BUD0"/>
<evidence type="ECO:0008006" key="2">
    <source>
        <dbReference type="Google" id="ProtNLM"/>
    </source>
</evidence>
<dbReference type="RefSeq" id="WP_164316042.1">
    <property type="nucleotide sequence ID" value="NZ_JAAGLU010000015.1"/>
</dbReference>
<evidence type="ECO:0000313" key="1">
    <source>
        <dbReference type="EMBL" id="NEC87910.1"/>
    </source>
</evidence>
<accession>A0A6B3BUD0</accession>
<organism evidence="1">
    <name type="scientific">Streptomyces sp. SID12501</name>
    <dbReference type="NCBI Taxonomy" id="2706042"/>
    <lineage>
        <taxon>Bacteria</taxon>
        <taxon>Bacillati</taxon>
        <taxon>Actinomycetota</taxon>
        <taxon>Actinomycetes</taxon>
        <taxon>Kitasatosporales</taxon>
        <taxon>Streptomycetaceae</taxon>
        <taxon>Streptomyces</taxon>
    </lineage>
</organism>